<comment type="caution">
    <text evidence="2">The sequence shown here is derived from an EMBL/GenBank/DDBJ whole genome shotgun (WGS) entry which is preliminary data.</text>
</comment>
<dbReference type="EMBL" id="JABSTR010000001">
    <property type="protein sequence ID" value="KAH9362139.1"/>
    <property type="molecule type" value="Genomic_DNA"/>
</dbReference>
<dbReference type="GO" id="GO:0046983">
    <property type="term" value="F:protein dimerization activity"/>
    <property type="evidence" value="ECO:0007669"/>
    <property type="project" value="InterPro"/>
</dbReference>
<reference evidence="2 3" key="1">
    <citation type="journal article" date="2020" name="Cell">
        <title>Large-Scale Comparative Analyses of Tick Genomes Elucidate Their Genetic Diversity and Vector Capacities.</title>
        <authorList>
            <consortium name="Tick Genome and Microbiome Consortium (TIGMIC)"/>
            <person name="Jia N."/>
            <person name="Wang J."/>
            <person name="Shi W."/>
            <person name="Du L."/>
            <person name="Sun Y."/>
            <person name="Zhan W."/>
            <person name="Jiang J.F."/>
            <person name="Wang Q."/>
            <person name="Zhang B."/>
            <person name="Ji P."/>
            <person name="Bell-Sakyi L."/>
            <person name="Cui X.M."/>
            <person name="Yuan T.T."/>
            <person name="Jiang B.G."/>
            <person name="Yang W.F."/>
            <person name="Lam T.T."/>
            <person name="Chang Q.C."/>
            <person name="Ding S.J."/>
            <person name="Wang X.J."/>
            <person name="Zhu J.G."/>
            <person name="Ruan X.D."/>
            <person name="Zhao L."/>
            <person name="Wei J.T."/>
            <person name="Ye R.Z."/>
            <person name="Que T.C."/>
            <person name="Du C.H."/>
            <person name="Zhou Y.H."/>
            <person name="Cheng J.X."/>
            <person name="Dai P.F."/>
            <person name="Guo W.B."/>
            <person name="Han X.H."/>
            <person name="Huang E.J."/>
            <person name="Li L.F."/>
            <person name="Wei W."/>
            <person name="Gao Y.C."/>
            <person name="Liu J.Z."/>
            <person name="Shao H.Z."/>
            <person name="Wang X."/>
            <person name="Wang C.C."/>
            <person name="Yang T.C."/>
            <person name="Huo Q.B."/>
            <person name="Li W."/>
            <person name="Chen H.Y."/>
            <person name="Chen S.E."/>
            <person name="Zhou L.G."/>
            <person name="Ni X.B."/>
            <person name="Tian J.H."/>
            <person name="Sheng Y."/>
            <person name="Liu T."/>
            <person name="Pan Y.S."/>
            <person name="Xia L.Y."/>
            <person name="Li J."/>
            <person name="Zhao F."/>
            <person name="Cao W.C."/>
        </authorList>
    </citation>
    <scope>NUCLEOTIDE SEQUENCE [LARGE SCALE GENOMIC DNA]</scope>
    <source>
        <strain evidence="2">HaeL-2018</strain>
    </source>
</reference>
<dbReference type="Pfam" id="PF05699">
    <property type="entry name" value="Dimer_Tnp_hAT"/>
    <property type="match status" value="1"/>
</dbReference>
<feature type="domain" description="HAT C-terminal dimerisation" evidence="1">
    <location>
        <begin position="2"/>
        <end position="45"/>
    </location>
</feature>
<dbReference type="VEuPathDB" id="VectorBase:HLOH_042862"/>
<dbReference type="Proteomes" id="UP000821853">
    <property type="component" value="Chromosome 1"/>
</dbReference>
<evidence type="ECO:0000259" key="1">
    <source>
        <dbReference type="Pfam" id="PF05699"/>
    </source>
</evidence>
<evidence type="ECO:0000313" key="2">
    <source>
        <dbReference type="EMBL" id="KAH9362139.1"/>
    </source>
</evidence>
<organism evidence="2 3">
    <name type="scientific">Haemaphysalis longicornis</name>
    <name type="common">Bush tick</name>
    <dbReference type="NCBI Taxonomy" id="44386"/>
    <lineage>
        <taxon>Eukaryota</taxon>
        <taxon>Metazoa</taxon>
        <taxon>Ecdysozoa</taxon>
        <taxon>Arthropoda</taxon>
        <taxon>Chelicerata</taxon>
        <taxon>Arachnida</taxon>
        <taxon>Acari</taxon>
        <taxon>Parasitiformes</taxon>
        <taxon>Ixodida</taxon>
        <taxon>Ixodoidea</taxon>
        <taxon>Ixodidae</taxon>
        <taxon>Haemaphysalinae</taxon>
        <taxon>Haemaphysalis</taxon>
    </lineage>
</organism>
<sequence length="66" mass="7573">MLLCAPVASTPCQRVFITAGMTVNKQRNSLLPENVNKLLCLRNWVNYRFVQTSIDNVKMKTTMKKN</sequence>
<protein>
    <recommendedName>
        <fullName evidence="1">HAT C-terminal dimerisation domain-containing protein</fullName>
    </recommendedName>
</protein>
<dbReference type="InterPro" id="IPR008906">
    <property type="entry name" value="HATC_C_dom"/>
</dbReference>
<evidence type="ECO:0000313" key="3">
    <source>
        <dbReference type="Proteomes" id="UP000821853"/>
    </source>
</evidence>
<proteinExistence type="predicted"/>
<dbReference type="InterPro" id="IPR012337">
    <property type="entry name" value="RNaseH-like_sf"/>
</dbReference>
<accession>A0A9J6FGU2</accession>
<gene>
    <name evidence="2" type="ORF">HPB48_002117</name>
</gene>
<dbReference type="OrthoDB" id="1301613at2759"/>
<dbReference type="SUPFAM" id="SSF53098">
    <property type="entry name" value="Ribonuclease H-like"/>
    <property type="match status" value="1"/>
</dbReference>
<keyword evidence="3" id="KW-1185">Reference proteome</keyword>
<dbReference type="AlphaFoldDB" id="A0A9J6FGU2"/>
<name>A0A9J6FGU2_HAELO</name>